<evidence type="ECO:0000313" key="2">
    <source>
        <dbReference type="EMBL" id="GAA4020074.1"/>
    </source>
</evidence>
<proteinExistence type="predicted"/>
<gene>
    <name evidence="2" type="ORF">GCM10022212_15540</name>
</gene>
<feature type="domain" description="Transcriptional regulator AbiEi antitoxin N-terminal" evidence="1">
    <location>
        <begin position="2"/>
        <end position="88"/>
    </location>
</feature>
<dbReference type="EMBL" id="BAAAZE010000008">
    <property type="protein sequence ID" value="GAA4020074.1"/>
    <property type="molecule type" value="Genomic_DNA"/>
</dbReference>
<sequence length="243" mass="27634">MLKPLLQRLPHGRPFGLPELAEHGISPVLAAKYARSGWLVRLEHGTYGYPNDALQLDECLLYLQKRSPGLHVGGKAALSWQGIRHNMSSRSTIHLWGTRRFKLPEWFFSRFPVRYHQRDLFDLKQLQSLLPDEGMVRLADHADGVCVSGRERALIEVLNEVGVTQDIEEATHLFESFTSMRLDVVGALLTASTRIKTVRLFLQLAEQSNAIDVIALRERFTLKLGSNARWTRRLQDGSLLTIK</sequence>
<dbReference type="Pfam" id="PF11459">
    <property type="entry name" value="AbiEi_3"/>
    <property type="match status" value="1"/>
</dbReference>
<comment type="caution">
    <text evidence="2">The sequence shown here is derived from an EMBL/GenBank/DDBJ whole genome shotgun (WGS) entry which is preliminary data.</text>
</comment>
<dbReference type="RefSeq" id="WP_344762715.1">
    <property type="nucleotide sequence ID" value="NZ_BAAAZE010000008.1"/>
</dbReference>
<name>A0ABP7T2G7_9BURK</name>
<dbReference type="Pfam" id="PF17194">
    <property type="entry name" value="AbiEi_3_N"/>
    <property type="match status" value="1"/>
</dbReference>
<protein>
    <submittedName>
        <fullName evidence="2">Type IV toxin-antitoxin system AbiEi family antitoxin domain-containing protein</fullName>
    </submittedName>
</protein>
<reference evidence="3" key="1">
    <citation type="journal article" date="2019" name="Int. J. Syst. Evol. Microbiol.">
        <title>The Global Catalogue of Microorganisms (GCM) 10K type strain sequencing project: providing services to taxonomists for standard genome sequencing and annotation.</title>
        <authorList>
            <consortium name="The Broad Institute Genomics Platform"/>
            <consortium name="The Broad Institute Genome Sequencing Center for Infectious Disease"/>
            <person name="Wu L."/>
            <person name="Ma J."/>
        </authorList>
    </citation>
    <scope>NUCLEOTIDE SEQUENCE [LARGE SCALE GENOMIC DNA]</scope>
    <source>
        <strain evidence="3">JCM 16673</strain>
    </source>
</reference>
<accession>A0ABP7T2G7</accession>
<evidence type="ECO:0000313" key="3">
    <source>
        <dbReference type="Proteomes" id="UP001501353"/>
    </source>
</evidence>
<dbReference type="InterPro" id="IPR021561">
    <property type="entry name" value="AbiEi_3"/>
</dbReference>
<keyword evidence="3" id="KW-1185">Reference proteome</keyword>
<evidence type="ECO:0000259" key="1">
    <source>
        <dbReference type="Pfam" id="PF17194"/>
    </source>
</evidence>
<organism evidence="2 3">
    <name type="scientific">Actimicrobium antarcticum</name>
    <dbReference type="NCBI Taxonomy" id="1051899"/>
    <lineage>
        <taxon>Bacteria</taxon>
        <taxon>Pseudomonadati</taxon>
        <taxon>Pseudomonadota</taxon>
        <taxon>Betaproteobacteria</taxon>
        <taxon>Burkholderiales</taxon>
        <taxon>Oxalobacteraceae</taxon>
        <taxon>Actimicrobium</taxon>
    </lineage>
</organism>
<dbReference type="Proteomes" id="UP001501353">
    <property type="component" value="Unassembled WGS sequence"/>
</dbReference>
<dbReference type="InterPro" id="IPR033455">
    <property type="entry name" value="AbiEi_3_N"/>
</dbReference>